<dbReference type="Pfam" id="PF13784">
    <property type="entry name" value="Fic_N"/>
    <property type="match status" value="1"/>
</dbReference>
<dbReference type="PROSITE" id="PS51459">
    <property type="entry name" value="FIDO"/>
    <property type="match status" value="1"/>
</dbReference>
<protein>
    <submittedName>
        <fullName evidence="2">Fic family protein</fullName>
    </submittedName>
</protein>
<dbReference type="Gene3D" id="1.10.3290.10">
    <property type="entry name" value="Fido-like domain"/>
    <property type="match status" value="1"/>
</dbReference>
<organism evidence="2 3">
    <name type="scientific">Dyadobacter arcticus</name>
    <dbReference type="NCBI Taxonomy" id="1078754"/>
    <lineage>
        <taxon>Bacteria</taxon>
        <taxon>Pseudomonadati</taxon>
        <taxon>Bacteroidota</taxon>
        <taxon>Cytophagia</taxon>
        <taxon>Cytophagales</taxon>
        <taxon>Spirosomataceae</taxon>
        <taxon>Dyadobacter</taxon>
    </lineage>
</organism>
<sequence>MPYAFNPDRNVPWNNLPDLPISEDLFRTVDVFEQLANAKASLGRLQGRSIAIPNQGMLINTISLQEAKASSAIENIFTTDDELYKAFSEYQADRSVGPPKEILMYREALWFGYEYLKKRKHFDHHYFNRIYQQVNQTNDSIRPPFIQTYIRQGGTGPNSGKAIYTPPRGTGILEAKLENLANYLNDDQTFNVDPVIKMAIAHFQFEAIHPFRDGNGRTGRIMNIHYLTHKGLLDYPILFLSRFIMDNKEDYYSGLMGVSQRGDWKTWLLFMLKAVEVTADLTYNKINDILSAKEAILHAIVSDTDIVRPDSIVNVIFTQPFTRVKYFTDQRMYAENTVKKYLNRLVEMGILERRSMQGNHYYLNLELYRILAE</sequence>
<dbReference type="PANTHER" id="PTHR13504">
    <property type="entry name" value="FIDO DOMAIN-CONTAINING PROTEIN DDB_G0283145"/>
    <property type="match status" value="1"/>
</dbReference>
<reference evidence="2 3" key="1">
    <citation type="submission" date="2020-03" db="EMBL/GenBank/DDBJ databases">
        <title>Genomic Encyclopedia of Type Strains, Phase IV (KMG-IV): sequencing the most valuable type-strain genomes for metagenomic binning, comparative biology and taxonomic classification.</title>
        <authorList>
            <person name="Goeker M."/>
        </authorList>
    </citation>
    <scope>NUCLEOTIDE SEQUENCE [LARGE SCALE GENOMIC DNA]</scope>
    <source>
        <strain evidence="2 3">DSM 102865</strain>
    </source>
</reference>
<dbReference type="SUPFAM" id="SSF140931">
    <property type="entry name" value="Fic-like"/>
    <property type="match status" value="1"/>
</dbReference>
<dbReference type="InterPro" id="IPR036597">
    <property type="entry name" value="Fido-like_dom_sf"/>
</dbReference>
<dbReference type="InterPro" id="IPR025758">
    <property type="entry name" value="Fic/DOC_N"/>
</dbReference>
<dbReference type="PANTHER" id="PTHR13504:SF35">
    <property type="entry name" value="PROTEIN ADENYLYLTRANSFERASE SOFIC"/>
    <property type="match status" value="1"/>
</dbReference>
<dbReference type="RefSeq" id="WP_167271370.1">
    <property type="nucleotide sequence ID" value="NZ_JAASQJ010000003.1"/>
</dbReference>
<feature type="domain" description="Fido" evidence="1">
    <location>
        <begin position="122"/>
        <end position="273"/>
    </location>
</feature>
<dbReference type="InterPro" id="IPR048770">
    <property type="entry name" value="SoFic-like_C"/>
</dbReference>
<dbReference type="EMBL" id="JAASQJ010000003">
    <property type="protein sequence ID" value="NIJ53820.1"/>
    <property type="molecule type" value="Genomic_DNA"/>
</dbReference>
<dbReference type="InterPro" id="IPR040198">
    <property type="entry name" value="Fido_containing"/>
</dbReference>
<evidence type="ECO:0000313" key="3">
    <source>
        <dbReference type="Proteomes" id="UP001179181"/>
    </source>
</evidence>
<comment type="caution">
    <text evidence="2">The sequence shown here is derived from an EMBL/GenBank/DDBJ whole genome shotgun (WGS) entry which is preliminary data.</text>
</comment>
<dbReference type="Pfam" id="PF21248">
    <property type="entry name" value="SoFic-like_C"/>
    <property type="match status" value="1"/>
</dbReference>
<evidence type="ECO:0000313" key="2">
    <source>
        <dbReference type="EMBL" id="NIJ53820.1"/>
    </source>
</evidence>
<name>A0ABX0UQ70_9BACT</name>
<evidence type="ECO:0000259" key="1">
    <source>
        <dbReference type="PROSITE" id="PS51459"/>
    </source>
</evidence>
<dbReference type="Pfam" id="PF02661">
    <property type="entry name" value="Fic"/>
    <property type="match status" value="1"/>
</dbReference>
<dbReference type="PIRSF" id="PIRSF038925">
    <property type="entry name" value="AMP-prot_trans"/>
    <property type="match status" value="1"/>
</dbReference>
<accession>A0ABX0UQ70</accession>
<dbReference type="Proteomes" id="UP001179181">
    <property type="component" value="Unassembled WGS sequence"/>
</dbReference>
<keyword evidence="3" id="KW-1185">Reference proteome</keyword>
<proteinExistence type="predicted"/>
<dbReference type="InterPro" id="IPR003812">
    <property type="entry name" value="Fido"/>
</dbReference>
<gene>
    <name evidence="2" type="ORF">FHS68_003002</name>
</gene>
<dbReference type="InterPro" id="IPR026287">
    <property type="entry name" value="SoFic-like"/>
</dbReference>